<gene>
    <name evidence="5" type="primary">LOC118418862</name>
</gene>
<dbReference type="FunFam" id="1.25.40.420:FF:000001">
    <property type="entry name" value="Kelch-like family member 12"/>
    <property type="match status" value="1"/>
</dbReference>
<dbReference type="Gene3D" id="3.30.710.10">
    <property type="entry name" value="Potassium Channel Kv1.1, Chain A"/>
    <property type="match status" value="1"/>
</dbReference>
<reference evidence="4" key="1">
    <citation type="journal article" date="2020" name="Nat. Ecol. Evol.">
        <title>Deeply conserved synteny resolves early events in vertebrate evolution.</title>
        <authorList>
            <person name="Simakov O."/>
            <person name="Marletaz F."/>
            <person name="Yue J.X."/>
            <person name="O'Connell B."/>
            <person name="Jenkins J."/>
            <person name="Brandt A."/>
            <person name="Calef R."/>
            <person name="Tung C.H."/>
            <person name="Huang T.K."/>
            <person name="Schmutz J."/>
            <person name="Satoh N."/>
            <person name="Yu J.K."/>
            <person name="Putnam N.H."/>
            <person name="Green R.E."/>
            <person name="Rokhsar D.S."/>
        </authorList>
    </citation>
    <scope>NUCLEOTIDE SEQUENCE [LARGE SCALE GENOMIC DNA]</scope>
    <source>
        <strain evidence="4">S238N-H82</strain>
    </source>
</reference>
<dbReference type="SUPFAM" id="SSF117281">
    <property type="entry name" value="Kelch motif"/>
    <property type="match status" value="1"/>
</dbReference>
<feature type="domain" description="BACK" evidence="3">
    <location>
        <begin position="53"/>
        <end position="154"/>
    </location>
</feature>
<dbReference type="AlphaFoldDB" id="A0A9J7LFL6"/>
<evidence type="ECO:0000256" key="2">
    <source>
        <dbReference type="ARBA" id="ARBA00022737"/>
    </source>
</evidence>
<protein>
    <submittedName>
        <fullName evidence="5">Kelch repeat and BTB domain-containing protein 8-like</fullName>
    </submittedName>
</protein>
<dbReference type="GeneID" id="118418862"/>
<dbReference type="PANTHER" id="PTHR24412">
    <property type="entry name" value="KELCH PROTEIN"/>
    <property type="match status" value="1"/>
</dbReference>
<accession>A0A9J7LFL6</accession>
<proteinExistence type="predicted"/>
<keyword evidence="1" id="KW-0880">Kelch repeat</keyword>
<organism evidence="4 5">
    <name type="scientific">Branchiostoma floridae</name>
    <name type="common">Florida lancelet</name>
    <name type="synonym">Amphioxus</name>
    <dbReference type="NCBI Taxonomy" id="7739"/>
    <lineage>
        <taxon>Eukaryota</taxon>
        <taxon>Metazoa</taxon>
        <taxon>Chordata</taxon>
        <taxon>Cephalochordata</taxon>
        <taxon>Leptocardii</taxon>
        <taxon>Amphioxiformes</taxon>
        <taxon>Branchiostomatidae</taxon>
        <taxon>Branchiostoma</taxon>
    </lineage>
</organism>
<dbReference type="Gene3D" id="1.25.40.420">
    <property type="match status" value="1"/>
</dbReference>
<dbReference type="InterPro" id="IPR015915">
    <property type="entry name" value="Kelch-typ_b-propeller"/>
</dbReference>
<keyword evidence="2" id="KW-0677">Repeat</keyword>
<dbReference type="GO" id="GO:0005737">
    <property type="term" value="C:cytoplasm"/>
    <property type="evidence" value="ECO:0000318"/>
    <property type="project" value="GO_Central"/>
</dbReference>
<dbReference type="RefSeq" id="XP_035680850.1">
    <property type="nucleotide sequence ID" value="XM_035824957.1"/>
</dbReference>
<dbReference type="InterPro" id="IPR011705">
    <property type="entry name" value="BACK"/>
</dbReference>
<evidence type="ECO:0000313" key="5">
    <source>
        <dbReference type="RefSeq" id="XP_035680850.1"/>
    </source>
</evidence>
<evidence type="ECO:0000313" key="4">
    <source>
        <dbReference type="Proteomes" id="UP000001554"/>
    </source>
</evidence>
<dbReference type="GO" id="GO:0043161">
    <property type="term" value="P:proteasome-mediated ubiquitin-dependent protein catabolic process"/>
    <property type="evidence" value="ECO:0000318"/>
    <property type="project" value="GO_Central"/>
</dbReference>
<dbReference type="OrthoDB" id="6359816at2759"/>
<name>A0A9J7LFL6_BRAFL</name>
<dbReference type="KEGG" id="bfo:118418862"/>
<reference evidence="5" key="2">
    <citation type="submission" date="2025-08" db="UniProtKB">
        <authorList>
            <consortium name="RefSeq"/>
        </authorList>
    </citation>
    <scope>IDENTIFICATION</scope>
    <source>
        <strain evidence="5">S238N-H82</strain>
        <tissue evidence="5">Testes</tissue>
    </source>
</reference>
<dbReference type="InterPro" id="IPR000210">
    <property type="entry name" value="BTB/POZ_dom"/>
</dbReference>
<dbReference type="SMART" id="SM00875">
    <property type="entry name" value="BACK"/>
    <property type="match status" value="1"/>
</dbReference>
<evidence type="ECO:0000256" key="1">
    <source>
        <dbReference type="ARBA" id="ARBA00022441"/>
    </source>
</evidence>
<sequence length="511" mass="59475">MFGEILTYIYSGTLQLSMDKVQPLYQAADLLQLDYVRDTCSNYMSMNVEHSTCVDLYKFADIFSMDIVRKRCLQLIHSHFAKVASIEDFCSLNVNQLTEIISHDGLDVKEETTVWEAVVRWVQHSREDRLHHLPSILPHIRFNLLASNDTAAIFDHPLVREDSGSSEVIRNIVQQGNPILKPRLGMETMGMVLMSTQELDELFFMNPRKGKYIICNYDPGDIPYARAMTVTSDNNIYMLTVEHEGLDQLCLFRYNHAENVWQRAGISSVPVLHKSEDDCLCYEERLFEIGGILYFISIAEKRKRVFVAMRKYDGHTDWWLECWGLQLKEISQHTLQSCGSHLYFLTSDEMYCYDPSQDCWDKRTPPKLIPNVATAIAMGTEIFCTDLHFTNTMVYDTQSDRWQKLQGWPKPENLDIDFEFPPGLFVLENRLHIWVEAVDSDIDDPNYSTVYRVYVYDRSADAWRDLQVTLPDDKRFSTVDCLGPLCPVAHIYIPHLKEAHKHSTRYHYHEM</sequence>
<dbReference type="Proteomes" id="UP000001554">
    <property type="component" value="Chromosome 7"/>
</dbReference>
<dbReference type="GO" id="GO:1990756">
    <property type="term" value="F:ubiquitin-like ligase-substrate adaptor activity"/>
    <property type="evidence" value="ECO:0000318"/>
    <property type="project" value="GO_Central"/>
</dbReference>
<dbReference type="PANTHER" id="PTHR24412:SF491">
    <property type="entry name" value="KELCH REPEAT AND BTB DOMAIN-CONTAINING PROTEIN 12"/>
    <property type="match status" value="1"/>
</dbReference>
<dbReference type="Pfam" id="PF07707">
    <property type="entry name" value="BACK"/>
    <property type="match status" value="1"/>
</dbReference>
<evidence type="ECO:0000259" key="3">
    <source>
        <dbReference type="SMART" id="SM00875"/>
    </source>
</evidence>
<dbReference type="InterPro" id="IPR011333">
    <property type="entry name" value="SKP1/BTB/POZ_sf"/>
</dbReference>
<dbReference type="GO" id="GO:0031463">
    <property type="term" value="C:Cul3-RING ubiquitin ligase complex"/>
    <property type="evidence" value="ECO:0000318"/>
    <property type="project" value="GO_Central"/>
</dbReference>
<dbReference type="Gene3D" id="2.120.10.80">
    <property type="entry name" value="Kelch-type beta propeller"/>
    <property type="match status" value="1"/>
</dbReference>
<dbReference type="Pfam" id="PF00651">
    <property type="entry name" value="BTB"/>
    <property type="match status" value="1"/>
</dbReference>
<dbReference type="SUPFAM" id="SSF54695">
    <property type="entry name" value="POZ domain"/>
    <property type="match status" value="1"/>
</dbReference>
<keyword evidence="4" id="KW-1185">Reference proteome</keyword>